<accession>A0AAV3Q0R8</accession>
<organism evidence="1 2">
    <name type="scientific">Lithospermum erythrorhizon</name>
    <name type="common">Purple gromwell</name>
    <name type="synonym">Lithospermum officinale var. erythrorhizon</name>
    <dbReference type="NCBI Taxonomy" id="34254"/>
    <lineage>
        <taxon>Eukaryota</taxon>
        <taxon>Viridiplantae</taxon>
        <taxon>Streptophyta</taxon>
        <taxon>Embryophyta</taxon>
        <taxon>Tracheophyta</taxon>
        <taxon>Spermatophyta</taxon>
        <taxon>Magnoliopsida</taxon>
        <taxon>eudicotyledons</taxon>
        <taxon>Gunneridae</taxon>
        <taxon>Pentapetalae</taxon>
        <taxon>asterids</taxon>
        <taxon>lamiids</taxon>
        <taxon>Boraginales</taxon>
        <taxon>Boraginaceae</taxon>
        <taxon>Boraginoideae</taxon>
        <taxon>Lithospermeae</taxon>
        <taxon>Lithospermum</taxon>
    </lineage>
</organism>
<reference evidence="1 2" key="1">
    <citation type="submission" date="2024-01" db="EMBL/GenBank/DDBJ databases">
        <title>The complete chloroplast genome sequence of Lithospermum erythrorhizon: insights into the phylogenetic relationship among Boraginaceae species and the maternal lineages of purple gromwells.</title>
        <authorList>
            <person name="Okada T."/>
            <person name="Watanabe K."/>
        </authorList>
    </citation>
    <scope>NUCLEOTIDE SEQUENCE [LARGE SCALE GENOMIC DNA]</scope>
</reference>
<gene>
    <name evidence="1" type="ORF">LIER_14609</name>
</gene>
<sequence length="143" mass="15786">MTEPLVLIPDVKDGKKDWAVKVTITEEMPTLIRYKRGTRYILTGDEGNTILAIAYDSVISAFSNILHLHGVYVISNASIKLPTGTSTSQVNTFHGVLQHGRALRHGNLSIDIMAILISFEIAKFVTTDYGESPVQRFAIVDAR</sequence>
<dbReference type="EMBL" id="BAABME010003080">
    <property type="protein sequence ID" value="GAA0157314.1"/>
    <property type="molecule type" value="Genomic_DNA"/>
</dbReference>
<dbReference type="Gene3D" id="2.40.50.140">
    <property type="entry name" value="Nucleic acid-binding proteins"/>
    <property type="match status" value="1"/>
</dbReference>
<proteinExistence type="predicted"/>
<keyword evidence="2" id="KW-1185">Reference proteome</keyword>
<evidence type="ECO:0000313" key="2">
    <source>
        <dbReference type="Proteomes" id="UP001454036"/>
    </source>
</evidence>
<evidence type="ECO:0000313" key="1">
    <source>
        <dbReference type="EMBL" id="GAA0157314.1"/>
    </source>
</evidence>
<dbReference type="AlphaFoldDB" id="A0AAV3Q0R8"/>
<comment type="caution">
    <text evidence="1">The sequence shown here is derived from an EMBL/GenBank/DDBJ whole genome shotgun (WGS) entry which is preliminary data.</text>
</comment>
<protein>
    <submittedName>
        <fullName evidence="1">Uncharacterized protein</fullName>
    </submittedName>
</protein>
<dbReference type="InterPro" id="IPR012340">
    <property type="entry name" value="NA-bd_OB-fold"/>
</dbReference>
<dbReference type="Proteomes" id="UP001454036">
    <property type="component" value="Unassembled WGS sequence"/>
</dbReference>
<name>A0AAV3Q0R8_LITER</name>
<dbReference type="SUPFAM" id="SSF50249">
    <property type="entry name" value="Nucleic acid-binding proteins"/>
    <property type="match status" value="1"/>
</dbReference>